<keyword evidence="2" id="KW-0285">Flavoprotein</keyword>
<dbReference type="PRINTS" id="PR00368">
    <property type="entry name" value="FADPNR"/>
</dbReference>
<dbReference type="InterPro" id="IPR036188">
    <property type="entry name" value="FAD/NAD-bd_sf"/>
</dbReference>
<dbReference type="PRINTS" id="PR00411">
    <property type="entry name" value="PNDRDTASEI"/>
</dbReference>
<keyword evidence="3" id="KW-0274">FAD</keyword>
<dbReference type="Proteomes" id="UP000182486">
    <property type="component" value="Unassembled WGS sequence"/>
</dbReference>
<evidence type="ECO:0000256" key="4">
    <source>
        <dbReference type="ARBA" id="ARBA00023002"/>
    </source>
</evidence>
<organism evidence="7 8">
    <name type="scientific">Couchioplanes caeruleus subsp. caeruleus</name>
    <dbReference type="NCBI Taxonomy" id="56427"/>
    <lineage>
        <taxon>Bacteria</taxon>
        <taxon>Bacillati</taxon>
        <taxon>Actinomycetota</taxon>
        <taxon>Actinomycetes</taxon>
        <taxon>Micromonosporales</taxon>
        <taxon>Micromonosporaceae</taxon>
        <taxon>Couchioplanes</taxon>
    </lineage>
</organism>
<accession>A0A1K0GKH6</accession>
<dbReference type="InterPro" id="IPR050446">
    <property type="entry name" value="FAD-oxidoreductase/Apoptosis"/>
</dbReference>
<dbReference type="Gene3D" id="3.30.390.30">
    <property type="match status" value="1"/>
</dbReference>
<dbReference type="Gene3D" id="3.50.50.60">
    <property type="entry name" value="FAD/NAD(P)-binding domain"/>
    <property type="match status" value="2"/>
</dbReference>
<feature type="domain" description="Reductase C-terminal" evidence="6">
    <location>
        <begin position="323"/>
        <end position="406"/>
    </location>
</feature>
<dbReference type="GO" id="GO:0016651">
    <property type="term" value="F:oxidoreductase activity, acting on NAD(P)H"/>
    <property type="evidence" value="ECO:0007669"/>
    <property type="project" value="TreeGrafter"/>
</dbReference>
<keyword evidence="4" id="KW-0560">Oxidoreductase</keyword>
<evidence type="ECO:0000313" key="7">
    <source>
        <dbReference type="EMBL" id="OJF09691.1"/>
    </source>
</evidence>
<dbReference type="InterPro" id="IPR028202">
    <property type="entry name" value="Reductase_C"/>
</dbReference>
<evidence type="ECO:0000256" key="3">
    <source>
        <dbReference type="ARBA" id="ARBA00022827"/>
    </source>
</evidence>
<evidence type="ECO:0000259" key="5">
    <source>
        <dbReference type="Pfam" id="PF07992"/>
    </source>
</evidence>
<dbReference type="Pfam" id="PF14759">
    <property type="entry name" value="Reductase_C"/>
    <property type="match status" value="1"/>
</dbReference>
<reference evidence="7 8" key="1">
    <citation type="submission" date="2016-09" db="EMBL/GenBank/DDBJ databases">
        <title>Couchioplanes caeruleus draft genome sequence.</title>
        <authorList>
            <person name="Sheehan J."/>
            <person name="Caffrey P."/>
        </authorList>
    </citation>
    <scope>NUCLEOTIDE SEQUENCE [LARGE SCALE GENOMIC DNA]</scope>
    <source>
        <strain evidence="7 8">DSM 43634</strain>
    </source>
</reference>
<dbReference type="GO" id="GO:0005737">
    <property type="term" value="C:cytoplasm"/>
    <property type="evidence" value="ECO:0007669"/>
    <property type="project" value="TreeGrafter"/>
</dbReference>
<protein>
    <submittedName>
        <fullName evidence="7">Pyridine nucleotide-disulfide oxidoreductase</fullName>
    </submittedName>
</protein>
<proteinExistence type="predicted"/>
<feature type="domain" description="FAD/NAD(P)-binding" evidence="5">
    <location>
        <begin position="8"/>
        <end position="304"/>
    </location>
</feature>
<evidence type="ECO:0000259" key="6">
    <source>
        <dbReference type="Pfam" id="PF14759"/>
    </source>
</evidence>
<evidence type="ECO:0000313" key="8">
    <source>
        <dbReference type="Proteomes" id="UP000182486"/>
    </source>
</evidence>
<dbReference type="PANTHER" id="PTHR43557:SF2">
    <property type="entry name" value="RIESKE DOMAIN-CONTAINING PROTEIN-RELATED"/>
    <property type="match status" value="1"/>
</dbReference>
<dbReference type="PANTHER" id="PTHR43557">
    <property type="entry name" value="APOPTOSIS-INDUCING FACTOR 1"/>
    <property type="match status" value="1"/>
</dbReference>
<dbReference type="InterPro" id="IPR016156">
    <property type="entry name" value="FAD/NAD-linked_Rdtase_dimer_sf"/>
</dbReference>
<dbReference type="SUPFAM" id="SSF55424">
    <property type="entry name" value="FAD/NAD-linked reductases, dimerisation (C-terminal) domain"/>
    <property type="match status" value="1"/>
</dbReference>
<dbReference type="AlphaFoldDB" id="A0A1K0GKH6"/>
<comment type="cofactor">
    <cofactor evidence="1">
        <name>FAD</name>
        <dbReference type="ChEBI" id="CHEBI:57692"/>
    </cofactor>
</comment>
<evidence type="ECO:0000256" key="1">
    <source>
        <dbReference type="ARBA" id="ARBA00001974"/>
    </source>
</evidence>
<dbReference type="Pfam" id="PF07992">
    <property type="entry name" value="Pyr_redox_2"/>
    <property type="match status" value="1"/>
</dbReference>
<dbReference type="RefSeq" id="WP_071809978.1">
    <property type="nucleotide sequence ID" value="NZ_MEIA01000551.1"/>
</dbReference>
<gene>
    <name evidence="7" type="ORF">BG844_36085</name>
</gene>
<keyword evidence="8" id="KW-1185">Reference proteome</keyword>
<dbReference type="SUPFAM" id="SSF51905">
    <property type="entry name" value="FAD/NAD(P)-binding domain"/>
    <property type="match status" value="2"/>
</dbReference>
<comment type="caution">
    <text evidence="7">The sequence shown here is derived from an EMBL/GenBank/DDBJ whole genome shotgun (WGS) entry which is preliminary data.</text>
</comment>
<sequence length="411" mass="43987">MNTSQQTFVIAGAGLAGAKAAETLRERGFDGRVLLIGDEPTRPYERPPLSKGHLTGEFDPASVFVHDETFYAEHSIELLTATTVTGLDLAAHTVTLSNDTTLRFDKALLATGAQPRPLTVPGANLPGVHYLRTLADADALATAAASASSVAVVGAGWIGAEVAASLRTRGLPVALIEPATVPLERVLGREVGEIYRKLHAHHGVDLHLGEGVAALHGDRRVEELCTTTGTRIGADLVVVGVGAIPRTQVAAEAGLKVDDGVVTDEYLRTSHPDVYAAGDIANAWHPVFGARMRVEHWANASNQGAVAAANMLGAEQPYTHTPYFFSDQYDFGMEYTGYCPQWDQVVFRGNPDAGEFLAFWLHDGVIAAAMNANIWDVNEHLQQLVASRAHIPVERLTDPDVSVESLLPVMR</sequence>
<name>A0A1K0GKH6_9ACTN</name>
<evidence type="ECO:0000256" key="2">
    <source>
        <dbReference type="ARBA" id="ARBA00022630"/>
    </source>
</evidence>
<dbReference type="InterPro" id="IPR023753">
    <property type="entry name" value="FAD/NAD-binding_dom"/>
</dbReference>
<dbReference type="EMBL" id="MEIA01000551">
    <property type="protein sequence ID" value="OJF09691.1"/>
    <property type="molecule type" value="Genomic_DNA"/>
</dbReference>